<reference evidence="4 5" key="1">
    <citation type="journal article" date="2010" name="Int. J. Syst. Evol. Microbiol.">
        <title>Thiohalobacter thiocyanaticus gen. nov., sp. nov., a moderately halophilic, sulfur-oxidizing gammaproteobacterium from hypersaline lakes, that utilizes thiocyanate.</title>
        <authorList>
            <person name="Sorokin D.Y."/>
            <person name="Kovaleva O.L."/>
            <person name="Tourova T.P."/>
            <person name="Muyzer G."/>
        </authorList>
    </citation>
    <scope>NUCLEOTIDE SEQUENCE [LARGE SCALE GENOMIC DNA]</scope>
    <source>
        <strain evidence="4 5">Hrh1</strain>
    </source>
</reference>
<keyword evidence="5" id="KW-1185">Reference proteome</keyword>
<comment type="caution">
    <text evidence="4">The sequence shown here is derived from an EMBL/GenBank/DDBJ whole genome shotgun (WGS) entry which is preliminary data.</text>
</comment>
<dbReference type="InterPro" id="IPR050582">
    <property type="entry name" value="HAD-like_SerB"/>
</dbReference>
<dbReference type="Pfam" id="PF12710">
    <property type="entry name" value="HAD"/>
    <property type="match status" value="1"/>
</dbReference>
<dbReference type="Gene3D" id="3.40.50.1000">
    <property type="entry name" value="HAD superfamily/HAD-like"/>
    <property type="match status" value="1"/>
</dbReference>
<evidence type="ECO:0000256" key="1">
    <source>
        <dbReference type="ARBA" id="ARBA00022723"/>
    </source>
</evidence>
<dbReference type="SUPFAM" id="SSF56784">
    <property type="entry name" value="HAD-like"/>
    <property type="match status" value="1"/>
</dbReference>
<dbReference type="PANTHER" id="PTHR43344:SF13">
    <property type="entry name" value="PHOSPHATASE RV3661-RELATED"/>
    <property type="match status" value="1"/>
</dbReference>
<dbReference type="GO" id="GO:0016787">
    <property type="term" value="F:hydrolase activity"/>
    <property type="evidence" value="ECO:0007669"/>
    <property type="project" value="UniProtKB-KW"/>
</dbReference>
<dbReference type="CDD" id="cd02612">
    <property type="entry name" value="HAD_PGPPase"/>
    <property type="match status" value="1"/>
</dbReference>
<dbReference type="RefSeq" id="WP_125181760.1">
    <property type="nucleotide sequence ID" value="NZ_QZMU01000001.1"/>
</dbReference>
<evidence type="ECO:0000313" key="5">
    <source>
        <dbReference type="Proteomes" id="UP000287798"/>
    </source>
</evidence>
<gene>
    <name evidence="4" type="ORF">D6C00_10995</name>
</gene>
<dbReference type="InterPro" id="IPR023214">
    <property type="entry name" value="HAD_sf"/>
</dbReference>
<dbReference type="InterPro" id="IPR006385">
    <property type="entry name" value="HAD_hydro_SerB1"/>
</dbReference>
<dbReference type="InterPro" id="IPR036412">
    <property type="entry name" value="HAD-like_sf"/>
</dbReference>
<evidence type="ECO:0000256" key="3">
    <source>
        <dbReference type="ARBA" id="ARBA00022842"/>
    </source>
</evidence>
<dbReference type="Gene3D" id="1.20.1440.100">
    <property type="entry name" value="SG protein - dephosphorylation function"/>
    <property type="match status" value="1"/>
</dbReference>
<keyword evidence="3" id="KW-0460">Magnesium</keyword>
<keyword evidence="2 4" id="KW-0378">Hydrolase</keyword>
<dbReference type="GO" id="GO:0046872">
    <property type="term" value="F:metal ion binding"/>
    <property type="evidence" value="ECO:0007669"/>
    <property type="project" value="UniProtKB-KW"/>
</dbReference>
<organism evidence="4 5">
    <name type="scientific">Thiohalobacter thiocyanaticus</name>
    <dbReference type="NCBI Taxonomy" id="585455"/>
    <lineage>
        <taxon>Bacteria</taxon>
        <taxon>Pseudomonadati</taxon>
        <taxon>Pseudomonadota</taxon>
        <taxon>Gammaproteobacteria</taxon>
        <taxon>Thiohalobacterales</taxon>
        <taxon>Thiohalobacteraceae</taxon>
        <taxon>Thiohalobacter</taxon>
    </lineage>
</organism>
<protein>
    <submittedName>
        <fullName evidence="4">HAD family hydrolase</fullName>
    </submittedName>
</protein>
<proteinExistence type="predicted"/>
<evidence type="ECO:0000313" key="4">
    <source>
        <dbReference type="EMBL" id="RRQ22419.1"/>
    </source>
</evidence>
<dbReference type="NCBIfam" id="TIGR01490">
    <property type="entry name" value="HAD-SF-IB-hyp1"/>
    <property type="match status" value="1"/>
</dbReference>
<dbReference type="NCBIfam" id="TIGR01488">
    <property type="entry name" value="HAD-SF-IB"/>
    <property type="match status" value="1"/>
</dbReference>
<dbReference type="Proteomes" id="UP000287798">
    <property type="component" value="Unassembled WGS sequence"/>
</dbReference>
<dbReference type="AlphaFoldDB" id="A0A426QL07"/>
<dbReference type="PANTHER" id="PTHR43344">
    <property type="entry name" value="PHOSPHOSERINE PHOSPHATASE"/>
    <property type="match status" value="1"/>
</dbReference>
<accession>A0A426QL07</accession>
<dbReference type="OrthoDB" id="9784466at2"/>
<keyword evidence="1" id="KW-0479">Metal-binding</keyword>
<evidence type="ECO:0000256" key="2">
    <source>
        <dbReference type="ARBA" id="ARBA00022801"/>
    </source>
</evidence>
<dbReference type="EMBL" id="QZMU01000001">
    <property type="protein sequence ID" value="RRQ22419.1"/>
    <property type="molecule type" value="Genomic_DNA"/>
</dbReference>
<name>A0A426QL07_9GAMM</name>
<sequence length="225" mass="25797">MGLALFDLDNTLLGGDSDYLWGRFLVENGIVDADHYEQENHRFYQQYQAGNLDIQAFLAFSLRPLAEHPPERLHQWRETFIRELIAPIMLPAARDLLARHRSQGDTLVIITATNRFITAPIAERFGVEHLLATEVEQVDGRYTGHSYDIPCFQDGKVRRLEQWLATHDTDLSQSWFYSDSHNDLPLLERVTHPCGRSGRHPAPHRLARGWPVISRAGVRVPPVSR</sequence>